<dbReference type="Proteomes" id="UP000037086">
    <property type="component" value="Unassembled WGS sequence"/>
</dbReference>
<proteinExistence type="inferred from homology"/>
<evidence type="ECO:0000256" key="2">
    <source>
        <dbReference type="ARBA" id="ARBA00012379"/>
    </source>
</evidence>
<comment type="caution">
    <text evidence="7">The sequence shown here is derived from an EMBL/GenBank/DDBJ whole genome shotgun (WGS) entry which is preliminary data.</text>
</comment>
<keyword evidence="4" id="KW-0546">Nucleotide metabolism</keyword>
<dbReference type="InterPro" id="IPR008181">
    <property type="entry name" value="dUTPase"/>
</dbReference>
<dbReference type="PANTHER" id="PTHR11241:SF0">
    <property type="entry name" value="DEOXYURIDINE 5'-TRIPHOSPHATE NUCLEOTIDOHYDROLASE"/>
    <property type="match status" value="1"/>
</dbReference>
<dbReference type="Pfam" id="PF00692">
    <property type="entry name" value="dUTPase"/>
    <property type="match status" value="1"/>
</dbReference>
<organism evidence="7 8">
    <name type="scientific">Candidatus Phytoplasma phoenicium</name>
    <dbReference type="NCBI Taxonomy" id="198422"/>
    <lineage>
        <taxon>Bacteria</taxon>
        <taxon>Bacillati</taxon>
        <taxon>Mycoplasmatota</taxon>
        <taxon>Mollicutes</taxon>
        <taxon>Acholeplasmatales</taxon>
        <taxon>Acholeplasmataceae</taxon>
        <taxon>Candidatus Phytoplasma</taxon>
        <taxon>16SrIX (Pigeon pea witches'-broom group)</taxon>
    </lineage>
</organism>
<evidence type="ECO:0000259" key="6">
    <source>
        <dbReference type="Pfam" id="PF00692"/>
    </source>
</evidence>
<protein>
    <recommendedName>
        <fullName evidence="2">dUTP diphosphatase</fullName>
        <ecNumber evidence="2">3.6.1.23</ecNumber>
    </recommendedName>
</protein>
<dbReference type="Gene3D" id="2.70.40.10">
    <property type="match status" value="1"/>
</dbReference>
<keyword evidence="8" id="KW-1185">Reference proteome</keyword>
<dbReference type="EC" id="3.6.1.23" evidence="2"/>
<sequence>MNKDKQFVFKIVTSYQNQNINLPRRKTLFSAGYDFEVAQTTKIEPQQIILIPTGIKACFSSNKILFIYARSSLSLKKKLMLANHVGVIDSDYYNNPHNEGHILIPLYNFSQQEVLVEKYERIAQGILQNYYITNDDYVLNNYTRKS</sequence>
<evidence type="ECO:0000313" key="7">
    <source>
        <dbReference type="EMBL" id="KND62566.1"/>
    </source>
</evidence>
<gene>
    <name evidence="7" type="primary">dut</name>
    <name evidence="7" type="ORF">AlmWB_02440</name>
</gene>
<comment type="catalytic activity">
    <reaction evidence="5">
        <text>dUTP + H2O = dUMP + diphosphate + H(+)</text>
        <dbReference type="Rhea" id="RHEA:10248"/>
        <dbReference type="ChEBI" id="CHEBI:15377"/>
        <dbReference type="ChEBI" id="CHEBI:15378"/>
        <dbReference type="ChEBI" id="CHEBI:33019"/>
        <dbReference type="ChEBI" id="CHEBI:61555"/>
        <dbReference type="ChEBI" id="CHEBI:246422"/>
        <dbReference type="EC" id="3.6.1.23"/>
    </reaction>
</comment>
<dbReference type="InterPro" id="IPR036157">
    <property type="entry name" value="dUTPase-like_sf"/>
</dbReference>
<dbReference type="EMBL" id="JPSQ01000051">
    <property type="protein sequence ID" value="KND62566.1"/>
    <property type="molecule type" value="Genomic_DNA"/>
</dbReference>
<dbReference type="PATRIC" id="fig|198422.3.peg.233"/>
<comment type="similarity">
    <text evidence="1">Belongs to the dUTPase family.</text>
</comment>
<dbReference type="SUPFAM" id="SSF51283">
    <property type="entry name" value="dUTPase-like"/>
    <property type="match status" value="1"/>
</dbReference>
<evidence type="ECO:0000256" key="1">
    <source>
        <dbReference type="ARBA" id="ARBA00006581"/>
    </source>
</evidence>
<dbReference type="CDD" id="cd07557">
    <property type="entry name" value="trimeric_dUTPase"/>
    <property type="match status" value="1"/>
</dbReference>
<dbReference type="PANTHER" id="PTHR11241">
    <property type="entry name" value="DEOXYURIDINE 5'-TRIPHOSPHATE NUCLEOTIDOHYDROLASE"/>
    <property type="match status" value="1"/>
</dbReference>
<evidence type="ECO:0000256" key="3">
    <source>
        <dbReference type="ARBA" id="ARBA00022801"/>
    </source>
</evidence>
<evidence type="ECO:0000313" key="8">
    <source>
        <dbReference type="Proteomes" id="UP000037086"/>
    </source>
</evidence>
<dbReference type="GO" id="GO:0046081">
    <property type="term" value="P:dUTP catabolic process"/>
    <property type="evidence" value="ECO:0007669"/>
    <property type="project" value="InterPro"/>
</dbReference>
<reference evidence="7 8" key="1">
    <citation type="journal article" date="2015" name="BMC Microbiol.">
        <title>'Candidatus Phytoplasma phoenicium' associated with almond witches'-broom disease: from draft genome to genetic diversity among strain populations.</title>
        <authorList>
            <person name="Quaglino F."/>
            <person name="Kube M."/>
            <person name="Jawhari M."/>
            <person name="Abou-Jawdah Y."/>
            <person name="Siewert C."/>
            <person name="Choueiri E."/>
            <person name="Sobh H."/>
            <person name="Casati P."/>
            <person name="Tedeschi R."/>
            <person name="Molino Lova M."/>
            <person name="Alma A."/>
            <person name="Bianco P.A."/>
        </authorList>
    </citation>
    <scope>NUCLEOTIDE SEQUENCE [LARGE SCALE GENOMIC DNA]</scope>
    <source>
        <strain evidence="7 8">SA213</strain>
    </source>
</reference>
<dbReference type="GO" id="GO:0006226">
    <property type="term" value="P:dUMP biosynthetic process"/>
    <property type="evidence" value="ECO:0007669"/>
    <property type="project" value="InterPro"/>
</dbReference>
<dbReference type="GO" id="GO:0000287">
    <property type="term" value="F:magnesium ion binding"/>
    <property type="evidence" value="ECO:0007669"/>
    <property type="project" value="InterPro"/>
</dbReference>
<evidence type="ECO:0000256" key="4">
    <source>
        <dbReference type="ARBA" id="ARBA00023080"/>
    </source>
</evidence>
<dbReference type="OrthoDB" id="9809956at2"/>
<feature type="non-terminal residue" evidence="7">
    <location>
        <position position="146"/>
    </location>
</feature>
<dbReference type="InterPro" id="IPR029054">
    <property type="entry name" value="dUTPase-like"/>
</dbReference>
<accession>A0A0L0MJZ1</accession>
<dbReference type="GO" id="GO:0004170">
    <property type="term" value="F:dUTP diphosphatase activity"/>
    <property type="evidence" value="ECO:0007669"/>
    <property type="project" value="UniProtKB-EC"/>
</dbReference>
<dbReference type="InterPro" id="IPR033704">
    <property type="entry name" value="dUTPase_trimeric"/>
</dbReference>
<name>A0A0L0MJZ1_9MOLU</name>
<dbReference type="RefSeq" id="WP_050337301.1">
    <property type="nucleotide sequence ID" value="NZ_JPSQ01000051.1"/>
</dbReference>
<evidence type="ECO:0000256" key="5">
    <source>
        <dbReference type="ARBA" id="ARBA00047686"/>
    </source>
</evidence>
<dbReference type="AlphaFoldDB" id="A0A0L0MJZ1"/>
<keyword evidence="3 7" id="KW-0378">Hydrolase</keyword>
<feature type="domain" description="dUTPase-like" evidence="6">
    <location>
        <begin position="19"/>
        <end position="131"/>
    </location>
</feature>